<keyword evidence="3" id="KW-1185">Reference proteome</keyword>
<keyword evidence="1" id="KW-0472">Membrane</keyword>
<keyword evidence="1" id="KW-0812">Transmembrane</keyword>
<proteinExistence type="predicted"/>
<sequence>MPKDARVASAGLSNKRVLTNELKKILTIISTALTIEHYVEHRRTPSKLEVVAPTVKPQNTQCKYTKQTSTERDAYGTRNVNAQHRNIKHKGLQINQWGQWATGADLGRSSATEIAEGQIHVAQSVTPRYDNRRMTPRNRTSVVDPTAQRTTRHFKTLPSFTDHQHKEVCGKSSYKNAFYTTLITALVVLSCICLALAAYFTRKRLRRLRYIDDVLSINNPKFTDYLSRIYPSELEVKETAETNNSASYLDIMLSSDKDGHMNTSLYDKRDDFNFSITNFPSLSSNIPSSPAYGVFIS</sequence>
<protein>
    <submittedName>
        <fullName evidence="2">Uncharacterized protein</fullName>
    </submittedName>
</protein>
<evidence type="ECO:0000313" key="3">
    <source>
        <dbReference type="Proteomes" id="UP001186944"/>
    </source>
</evidence>
<dbReference type="AlphaFoldDB" id="A0AA88XK73"/>
<feature type="transmembrane region" description="Helical" evidence="1">
    <location>
        <begin position="177"/>
        <end position="200"/>
    </location>
</feature>
<accession>A0AA88XK73</accession>
<dbReference type="EMBL" id="VSWD01000012">
    <property type="protein sequence ID" value="KAK3086807.1"/>
    <property type="molecule type" value="Genomic_DNA"/>
</dbReference>
<keyword evidence="1" id="KW-1133">Transmembrane helix</keyword>
<name>A0AA88XK73_PINIB</name>
<reference evidence="2" key="1">
    <citation type="submission" date="2019-08" db="EMBL/GenBank/DDBJ databases">
        <title>The improved chromosome-level genome for the pearl oyster Pinctada fucata martensii using PacBio sequencing and Hi-C.</title>
        <authorList>
            <person name="Zheng Z."/>
        </authorList>
    </citation>
    <scope>NUCLEOTIDE SEQUENCE</scope>
    <source>
        <strain evidence="2">ZZ-2019</strain>
        <tissue evidence="2">Adductor muscle</tissue>
    </source>
</reference>
<gene>
    <name evidence="2" type="ORF">FSP39_023781</name>
</gene>
<evidence type="ECO:0000256" key="1">
    <source>
        <dbReference type="SAM" id="Phobius"/>
    </source>
</evidence>
<organism evidence="2 3">
    <name type="scientific">Pinctada imbricata</name>
    <name type="common">Atlantic pearl-oyster</name>
    <name type="synonym">Pinctada martensii</name>
    <dbReference type="NCBI Taxonomy" id="66713"/>
    <lineage>
        <taxon>Eukaryota</taxon>
        <taxon>Metazoa</taxon>
        <taxon>Spiralia</taxon>
        <taxon>Lophotrochozoa</taxon>
        <taxon>Mollusca</taxon>
        <taxon>Bivalvia</taxon>
        <taxon>Autobranchia</taxon>
        <taxon>Pteriomorphia</taxon>
        <taxon>Pterioida</taxon>
        <taxon>Pterioidea</taxon>
        <taxon>Pteriidae</taxon>
        <taxon>Pinctada</taxon>
    </lineage>
</organism>
<comment type="caution">
    <text evidence="2">The sequence shown here is derived from an EMBL/GenBank/DDBJ whole genome shotgun (WGS) entry which is preliminary data.</text>
</comment>
<evidence type="ECO:0000313" key="2">
    <source>
        <dbReference type="EMBL" id="KAK3086807.1"/>
    </source>
</evidence>
<dbReference type="Proteomes" id="UP001186944">
    <property type="component" value="Unassembled WGS sequence"/>
</dbReference>